<evidence type="ECO:0000256" key="2">
    <source>
        <dbReference type="ARBA" id="ARBA00023125"/>
    </source>
</evidence>
<evidence type="ECO:0000313" key="5">
    <source>
        <dbReference type="EMBL" id="MEN3156537.1"/>
    </source>
</evidence>
<organism evidence="5 6">
    <name type="scientific">Priestia aryabhattai</name>
    <name type="common">Bacillus aryabhattai</name>
    <dbReference type="NCBI Taxonomy" id="412384"/>
    <lineage>
        <taxon>Bacteria</taxon>
        <taxon>Bacillati</taxon>
        <taxon>Bacillota</taxon>
        <taxon>Bacilli</taxon>
        <taxon>Bacillales</taxon>
        <taxon>Bacillaceae</taxon>
        <taxon>Priestia</taxon>
    </lineage>
</organism>
<dbReference type="InterPro" id="IPR000835">
    <property type="entry name" value="HTH_MarR-typ"/>
</dbReference>
<accession>A0ABD5L553</accession>
<dbReference type="GO" id="GO:0003677">
    <property type="term" value="F:DNA binding"/>
    <property type="evidence" value="ECO:0007669"/>
    <property type="project" value="UniProtKB-KW"/>
</dbReference>
<keyword evidence="2" id="KW-0238">DNA-binding</keyword>
<dbReference type="EMBL" id="JBDIVD010000003">
    <property type="protein sequence ID" value="MEN3156537.1"/>
    <property type="molecule type" value="Genomic_DNA"/>
</dbReference>
<dbReference type="PANTHER" id="PTHR42756">
    <property type="entry name" value="TRANSCRIPTIONAL REGULATOR, MARR"/>
    <property type="match status" value="1"/>
</dbReference>
<dbReference type="Proteomes" id="UP001418804">
    <property type="component" value="Unassembled WGS sequence"/>
</dbReference>
<dbReference type="Gene3D" id="1.10.10.10">
    <property type="entry name" value="Winged helix-like DNA-binding domain superfamily/Winged helix DNA-binding domain"/>
    <property type="match status" value="1"/>
</dbReference>
<evidence type="ECO:0000313" key="6">
    <source>
        <dbReference type="Proteomes" id="UP001418804"/>
    </source>
</evidence>
<dbReference type="PROSITE" id="PS01117">
    <property type="entry name" value="HTH_MARR_1"/>
    <property type="match status" value="1"/>
</dbReference>
<feature type="domain" description="HTH marR-type" evidence="4">
    <location>
        <begin position="4"/>
        <end position="136"/>
    </location>
</feature>
<name>A0ABD5L553_PRIAR</name>
<evidence type="ECO:0000256" key="3">
    <source>
        <dbReference type="ARBA" id="ARBA00023163"/>
    </source>
</evidence>
<keyword evidence="1" id="KW-0805">Transcription regulation</keyword>
<dbReference type="AlphaFoldDB" id="A0ABD5L553"/>
<dbReference type="PANTHER" id="PTHR42756:SF1">
    <property type="entry name" value="TRANSCRIPTIONAL REPRESSOR OF EMRAB OPERON"/>
    <property type="match status" value="1"/>
</dbReference>
<dbReference type="PROSITE" id="PS50995">
    <property type="entry name" value="HTH_MARR_2"/>
    <property type="match status" value="1"/>
</dbReference>
<gene>
    <name evidence="5" type="ORF">ABDD91_27235</name>
</gene>
<protein>
    <submittedName>
        <fullName evidence="5">MarR family transcriptional regulator</fullName>
    </submittedName>
</protein>
<dbReference type="SUPFAM" id="SSF46785">
    <property type="entry name" value="Winged helix' DNA-binding domain"/>
    <property type="match status" value="1"/>
</dbReference>
<reference evidence="5 6" key="1">
    <citation type="submission" date="2024-05" db="EMBL/GenBank/DDBJ databases">
        <title>The mechanism of isolation and screening of efficient mineral weathering bacteria priestia aryabhattai c4-10 with weathered biotite.</title>
        <authorList>
            <person name="Yang S."/>
        </authorList>
    </citation>
    <scope>NUCLEOTIDE SEQUENCE [LARGE SCALE GENOMIC DNA]</scope>
    <source>
        <strain evidence="5 6">C4-10</strain>
    </source>
</reference>
<evidence type="ECO:0000259" key="4">
    <source>
        <dbReference type="PROSITE" id="PS50995"/>
    </source>
</evidence>
<proteinExistence type="predicted"/>
<dbReference type="InterPro" id="IPR036388">
    <property type="entry name" value="WH-like_DNA-bd_sf"/>
</dbReference>
<dbReference type="Pfam" id="PF01047">
    <property type="entry name" value="MarR"/>
    <property type="match status" value="1"/>
</dbReference>
<reference evidence="5 6" key="2">
    <citation type="submission" date="2024-05" db="EMBL/GenBank/DDBJ databases">
        <authorList>
            <person name="Zheng X."/>
        </authorList>
    </citation>
    <scope>NUCLEOTIDE SEQUENCE [LARGE SCALE GENOMIC DNA]</scope>
    <source>
        <strain evidence="5 6">C4-10</strain>
    </source>
</reference>
<evidence type="ECO:0000256" key="1">
    <source>
        <dbReference type="ARBA" id="ARBA00023015"/>
    </source>
</evidence>
<dbReference type="InterPro" id="IPR023187">
    <property type="entry name" value="Tscrpt_reg_MarR-type_CS"/>
</dbReference>
<dbReference type="GO" id="GO:0006355">
    <property type="term" value="P:regulation of DNA-templated transcription"/>
    <property type="evidence" value="ECO:0007669"/>
    <property type="project" value="UniProtKB-ARBA"/>
</dbReference>
<dbReference type="RefSeq" id="WP_345936434.1">
    <property type="nucleotide sequence ID" value="NZ_JBDIVD010000003.1"/>
</dbReference>
<keyword evidence="3" id="KW-0804">Transcription</keyword>
<sequence>MQLEDLTGYLIHRTDVKLTNYFMKQLKPYGVTPEQWSIISILDSQKGTTQKELAQKIDKDHSTVVRMIHSMERKELVQKKFNELDKRSHYLFLTEKGEETKNTILPIVKDAHDFVTSNLTTEEVQQLKVLLNKLYDISY</sequence>
<dbReference type="SMART" id="SM00347">
    <property type="entry name" value="HTH_MARR"/>
    <property type="match status" value="1"/>
</dbReference>
<comment type="caution">
    <text evidence="5">The sequence shown here is derived from an EMBL/GenBank/DDBJ whole genome shotgun (WGS) entry which is preliminary data.</text>
</comment>
<dbReference type="PRINTS" id="PR00598">
    <property type="entry name" value="HTHMARR"/>
</dbReference>
<dbReference type="InterPro" id="IPR036390">
    <property type="entry name" value="WH_DNA-bd_sf"/>
</dbReference>